<dbReference type="AlphaFoldDB" id="A0A2M9A3A6"/>
<dbReference type="Proteomes" id="UP000231134">
    <property type="component" value="Unassembled WGS sequence"/>
</dbReference>
<dbReference type="EMBL" id="PGEX01000001">
    <property type="protein sequence ID" value="PJJ40138.1"/>
    <property type="molecule type" value="Genomic_DNA"/>
</dbReference>
<accession>A0A2M9A3A6</accession>
<sequence>MKILVTGAAGFIGCETSLAFLKDGHEVVGIDNLNDYYTPQLKRDRLARIPQNHFRFVECSLADKDALLALFKENSFDIVVNLAAQAGVRYSLINPQSYVDSNITGFLNILECARAYPPKHLVYASSSSVYGRNTETPFRTTDRVEKPSSLYAATKRSNELMAETYHHLFQLNLTGLRFFTVYGPWGRPDMSPWLFANAITHDKPIKVFNNGKMMRDFTYIDDIVEGIRRIAYNGTEKSEPLNRLYNIGRGEPIKLMDFIATLEKNFGKIAEKIMMPMQPGDVEITWADTEALEKDIGYKPSIDLDTGIARFAEWFKSYNKD</sequence>
<evidence type="ECO:0000256" key="1">
    <source>
        <dbReference type="ARBA" id="ARBA00023027"/>
    </source>
</evidence>
<gene>
    <name evidence="3" type="ORF">BGX16_0046</name>
</gene>
<dbReference type="RefSeq" id="WP_100424260.1">
    <property type="nucleotide sequence ID" value="NZ_JAQXKX010000039.1"/>
</dbReference>
<keyword evidence="1" id="KW-0520">NAD</keyword>
<dbReference type="InterPro" id="IPR036291">
    <property type="entry name" value="NAD(P)-bd_dom_sf"/>
</dbReference>
<dbReference type="InterPro" id="IPR001509">
    <property type="entry name" value="Epimerase_deHydtase"/>
</dbReference>
<evidence type="ECO:0000259" key="2">
    <source>
        <dbReference type="Pfam" id="PF01370"/>
    </source>
</evidence>
<dbReference type="Pfam" id="PF01370">
    <property type="entry name" value="Epimerase"/>
    <property type="match status" value="1"/>
</dbReference>
<reference evidence="3 4" key="1">
    <citation type="submission" date="2017-11" db="EMBL/GenBank/DDBJ databases">
        <title>Animal gut microbial communities from fecal samples from Wisconsin, USA.</title>
        <authorList>
            <person name="Neumann A."/>
        </authorList>
    </citation>
    <scope>NUCLEOTIDE SEQUENCE [LARGE SCALE GENOMIC DNA]</scope>
    <source>
        <strain evidence="3 4">UWS3</strain>
    </source>
</reference>
<protein>
    <submittedName>
        <fullName evidence="3">UDP-glucuronate 4-epimerase</fullName>
    </submittedName>
</protein>
<dbReference type="SUPFAM" id="SSF51735">
    <property type="entry name" value="NAD(P)-binding Rossmann-fold domains"/>
    <property type="match status" value="1"/>
</dbReference>
<keyword evidence="4" id="KW-1185">Reference proteome</keyword>
<organism evidence="3 4">
    <name type="scientific">Hallerella succinigenes</name>
    <dbReference type="NCBI Taxonomy" id="1896222"/>
    <lineage>
        <taxon>Bacteria</taxon>
        <taxon>Pseudomonadati</taxon>
        <taxon>Fibrobacterota</taxon>
        <taxon>Fibrobacteria</taxon>
        <taxon>Fibrobacterales</taxon>
        <taxon>Fibrobacteraceae</taxon>
        <taxon>Hallerella</taxon>
    </lineage>
</organism>
<comment type="caution">
    <text evidence="3">The sequence shown here is derived from an EMBL/GenBank/DDBJ whole genome shotgun (WGS) entry which is preliminary data.</text>
</comment>
<dbReference type="PANTHER" id="PTHR43574">
    <property type="entry name" value="EPIMERASE-RELATED"/>
    <property type="match status" value="1"/>
</dbReference>
<name>A0A2M9A3A6_9BACT</name>
<dbReference type="Gene3D" id="3.40.50.720">
    <property type="entry name" value="NAD(P)-binding Rossmann-like Domain"/>
    <property type="match status" value="1"/>
</dbReference>
<evidence type="ECO:0000313" key="3">
    <source>
        <dbReference type="EMBL" id="PJJ40138.1"/>
    </source>
</evidence>
<dbReference type="PRINTS" id="PR01713">
    <property type="entry name" value="NUCEPIMERASE"/>
</dbReference>
<proteinExistence type="predicted"/>
<feature type="domain" description="NAD-dependent epimerase/dehydratase" evidence="2">
    <location>
        <begin position="3"/>
        <end position="248"/>
    </location>
</feature>
<dbReference type="OrthoDB" id="9803010at2"/>
<evidence type="ECO:0000313" key="4">
    <source>
        <dbReference type="Proteomes" id="UP000231134"/>
    </source>
</evidence>